<evidence type="ECO:0000256" key="5">
    <source>
        <dbReference type="ARBA" id="ARBA00023239"/>
    </source>
</evidence>
<dbReference type="NCBIfam" id="TIGR01788">
    <property type="entry name" value="Glu-decarb-GAD"/>
    <property type="match status" value="1"/>
</dbReference>
<dbReference type="GO" id="GO:0004351">
    <property type="term" value="F:glutamate decarboxylase activity"/>
    <property type="evidence" value="ECO:0007669"/>
    <property type="project" value="UniProtKB-EC"/>
</dbReference>
<keyword evidence="12" id="KW-1185">Reference proteome</keyword>
<dbReference type="GO" id="GO:0030170">
    <property type="term" value="F:pyridoxal phosphate binding"/>
    <property type="evidence" value="ECO:0007669"/>
    <property type="project" value="InterPro"/>
</dbReference>
<protein>
    <recommendedName>
        <fullName evidence="3 9">Glutamate decarboxylase</fullName>
        <ecNumber evidence="3 9">4.1.1.15</ecNumber>
    </recommendedName>
</protein>
<dbReference type="InterPro" id="IPR002129">
    <property type="entry name" value="PyrdxlP-dep_de-COase"/>
</dbReference>
<keyword evidence="9" id="KW-0210">Decarboxylase</keyword>
<evidence type="ECO:0000256" key="10">
    <source>
        <dbReference type="SAM" id="MobiDB-lite"/>
    </source>
</evidence>
<dbReference type="GO" id="GO:0006538">
    <property type="term" value="P:L-glutamate catabolic process"/>
    <property type="evidence" value="ECO:0007669"/>
    <property type="project" value="TreeGrafter"/>
</dbReference>
<evidence type="ECO:0000256" key="6">
    <source>
        <dbReference type="ARBA" id="ARBA00048868"/>
    </source>
</evidence>
<name>A0AAF0DTF0_9BASI</name>
<dbReference type="InterPro" id="IPR015421">
    <property type="entry name" value="PyrdxlP-dep_Trfase_major"/>
</dbReference>
<feature type="modified residue" description="N6-(pyridoxal phosphate)lysine" evidence="7">
    <location>
        <position position="307"/>
    </location>
</feature>
<accession>A0AAF0DTF0</accession>
<keyword evidence="4 7" id="KW-0663">Pyridoxal phosphate</keyword>
<evidence type="ECO:0000313" key="11">
    <source>
        <dbReference type="EMBL" id="WFC95391.1"/>
    </source>
</evidence>
<dbReference type="PANTHER" id="PTHR43321:SF3">
    <property type="entry name" value="GLUTAMATE DECARBOXYLASE"/>
    <property type="match status" value="1"/>
</dbReference>
<dbReference type="Gene3D" id="3.40.640.10">
    <property type="entry name" value="Type I PLP-dependent aspartate aminotransferase-like (Major domain)"/>
    <property type="match status" value="1"/>
</dbReference>
<dbReference type="FunFam" id="3.40.640.10:FF:000017">
    <property type="entry name" value="Glutamate decarboxylase"/>
    <property type="match status" value="1"/>
</dbReference>
<comment type="catalytic activity">
    <reaction evidence="6 9">
        <text>L-glutamate + H(+) = 4-aminobutanoate + CO2</text>
        <dbReference type="Rhea" id="RHEA:17785"/>
        <dbReference type="ChEBI" id="CHEBI:15378"/>
        <dbReference type="ChEBI" id="CHEBI:16526"/>
        <dbReference type="ChEBI" id="CHEBI:29985"/>
        <dbReference type="ChEBI" id="CHEBI:59888"/>
        <dbReference type="EC" id="4.1.1.15"/>
    </reaction>
</comment>
<keyword evidence="5 8" id="KW-0456">Lyase</keyword>
<organism evidence="11 12">
    <name type="scientific">Malassezia brasiliensis</name>
    <dbReference type="NCBI Taxonomy" id="1821822"/>
    <lineage>
        <taxon>Eukaryota</taxon>
        <taxon>Fungi</taxon>
        <taxon>Dikarya</taxon>
        <taxon>Basidiomycota</taxon>
        <taxon>Ustilaginomycotina</taxon>
        <taxon>Malasseziomycetes</taxon>
        <taxon>Malasseziales</taxon>
        <taxon>Malasseziaceae</taxon>
        <taxon>Malassezia</taxon>
    </lineage>
</organism>
<dbReference type="AlphaFoldDB" id="A0AAF0DTF0"/>
<dbReference type="Proteomes" id="UP001216638">
    <property type="component" value="Chromosome 2"/>
</dbReference>
<evidence type="ECO:0000256" key="8">
    <source>
        <dbReference type="RuleBase" id="RU000382"/>
    </source>
</evidence>
<dbReference type="EMBL" id="CP119952">
    <property type="protein sequence ID" value="WFC95391.1"/>
    <property type="molecule type" value="Genomic_DNA"/>
</dbReference>
<dbReference type="Gene3D" id="3.90.1150.160">
    <property type="match status" value="1"/>
</dbReference>
<proteinExistence type="inferred from homology"/>
<gene>
    <name evidence="11" type="primary">GAD1</name>
    <name evidence="11" type="ORF">MBRA1_002039</name>
</gene>
<dbReference type="InterPro" id="IPR010107">
    <property type="entry name" value="Glutamate_decarboxylase"/>
</dbReference>
<evidence type="ECO:0000256" key="9">
    <source>
        <dbReference type="RuleBase" id="RU361171"/>
    </source>
</evidence>
<dbReference type="SUPFAM" id="SSF53383">
    <property type="entry name" value="PLP-dependent transferases"/>
    <property type="match status" value="1"/>
</dbReference>
<comment type="similarity">
    <text evidence="2 8">Belongs to the group II decarboxylase family.</text>
</comment>
<sequence>MPLSLHIDPEQLVEEAEDDAGRVLRLARGGGGPSTVTSAHAGRYETQLVPKYSIPEHGLSEEATYQLLKNELLLDGKPGLNLASFVHTWMPERAHQLMSESIGINMCDQDEYPATMAIHARCVSSIATLWKAPKVKHQDGRARAAMGTATTGSSEAIMLGLLAAKRRWQNKRKAQGKSIHEPGPNIVFGSNVQVAIEKFARYWDVEERPVDIDESTHYCLDAKRAVEKVDENTIAVVVILGSTYTGHYEPVEEVAKELDALQERTGIDVPIHVDGASGGMVAPFATPDLRWSFELERVKSINTSGHKFGMVYPGVGWIVFRSADEVPDDLVFELHYLGSVEYSFGLNFSRPAAPILGQMFNFISLGREGFCKAMQANLQNARLLSRSLELSGNFLVLSDIHRPASKVAEAALKSHAANVHDAKYYVPGLPVVAFRWTDEFKQKHPQLEQRWVQVLLRSKGWIVPNYELPPKLQNVQILRVVVRDSMTADMIEQLVRDILHITNQLAADPSSVPKHLADASHTVDTGDDKAQDSSGSGRGRHVPGFGRMSEAYHGRPVRRGAKGHGYSGQC</sequence>
<evidence type="ECO:0000313" key="12">
    <source>
        <dbReference type="Proteomes" id="UP001216638"/>
    </source>
</evidence>
<evidence type="ECO:0000256" key="2">
    <source>
        <dbReference type="ARBA" id="ARBA00009533"/>
    </source>
</evidence>
<comment type="cofactor">
    <cofactor evidence="1 7 8">
        <name>pyridoxal 5'-phosphate</name>
        <dbReference type="ChEBI" id="CHEBI:597326"/>
    </cofactor>
</comment>
<evidence type="ECO:0000256" key="1">
    <source>
        <dbReference type="ARBA" id="ARBA00001933"/>
    </source>
</evidence>
<reference evidence="11" key="1">
    <citation type="submission" date="2023-03" db="EMBL/GenBank/DDBJ databases">
        <title>Mating type loci evolution in Malassezia.</title>
        <authorList>
            <person name="Coelho M.A."/>
        </authorList>
    </citation>
    <scope>NUCLEOTIDE SEQUENCE</scope>
    <source>
        <strain evidence="11">CBS 14135</strain>
    </source>
</reference>
<dbReference type="Pfam" id="PF00282">
    <property type="entry name" value="Pyridoxal_deC"/>
    <property type="match status" value="1"/>
</dbReference>
<evidence type="ECO:0000256" key="4">
    <source>
        <dbReference type="ARBA" id="ARBA00022898"/>
    </source>
</evidence>
<feature type="region of interest" description="Disordered" evidence="10">
    <location>
        <begin position="510"/>
        <end position="570"/>
    </location>
</feature>
<dbReference type="PANTHER" id="PTHR43321">
    <property type="entry name" value="GLUTAMATE DECARBOXYLASE"/>
    <property type="match status" value="1"/>
</dbReference>
<dbReference type="Gene3D" id="4.10.280.50">
    <property type="match status" value="1"/>
</dbReference>
<dbReference type="EC" id="4.1.1.15" evidence="3 9"/>
<dbReference type="GO" id="GO:0005829">
    <property type="term" value="C:cytosol"/>
    <property type="evidence" value="ECO:0007669"/>
    <property type="project" value="TreeGrafter"/>
</dbReference>
<dbReference type="InterPro" id="IPR015424">
    <property type="entry name" value="PyrdxlP-dep_Trfase"/>
</dbReference>
<evidence type="ECO:0000256" key="7">
    <source>
        <dbReference type="PIRSR" id="PIRSR602129-50"/>
    </source>
</evidence>
<evidence type="ECO:0000256" key="3">
    <source>
        <dbReference type="ARBA" id="ARBA00012421"/>
    </source>
</evidence>